<gene>
    <name evidence="2" type="ORF">MSL71_39590</name>
</gene>
<dbReference type="EMBL" id="CAADHO010000008">
    <property type="protein sequence ID" value="VFQ46296.1"/>
    <property type="molecule type" value="Genomic_DNA"/>
</dbReference>
<accession>A0A4U8YPZ0</accession>
<dbReference type="PANTHER" id="PTHR35936:SF25">
    <property type="entry name" value="ABC TRANSPORTER SUBSTRATE-BINDING PROTEIN"/>
    <property type="match status" value="1"/>
</dbReference>
<evidence type="ECO:0000256" key="1">
    <source>
        <dbReference type="SAM" id="SignalP"/>
    </source>
</evidence>
<keyword evidence="3" id="KW-1185">Reference proteome</keyword>
<evidence type="ECO:0000313" key="3">
    <source>
        <dbReference type="Proteomes" id="UP000507962"/>
    </source>
</evidence>
<dbReference type="Proteomes" id="UP000507962">
    <property type="component" value="Unassembled WGS sequence"/>
</dbReference>
<dbReference type="AlphaFoldDB" id="A0A4U8YPZ0"/>
<organism evidence="2 3">
    <name type="scientific">Desulfoluna butyratoxydans</name>
    <dbReference type="NCBI Taxonomy" id="231438"/>
    <lineage>
        <taxon>Bacteria</taxon>
        <taxon>Pseudomonadati</taxon>
        <taxon>Thermodesulfobacteriota</taxon>
        <taxon>Desulfobacteria</taxon>
        <taxon>Desulfobacterales</taxon>
        <taxon>Desulfolunaceae</taxon>
        <taxon>Desulfoluna</taxon>
    </lineage>
</organism>
<protein>
    <submittedName>
        <fullName evidence="2">Solute-binding protein family 3/n-terminal domain of mltf</fullName>
    </submittedName>
</protein>
<name>A0A4U8YPZ0_9BACT</name>
<sequence length="276" mass="31146">MCRWCVCIAAACILWFAAWHDAMAATNVVVFCIDNYPPYSYEVNGRAMGIYPAIFRRAFSRMDGYRVTLLPIPWKRGLHYLKNGQGFAIVPVYYKPELRPYIWPYSIPVLRQEEVLLCREHVLASRTRQHWPEGFYGLTIGKNAGYATGGKAFNEAVARGDVFLSEAKSNRINLLKLGLGRTDCYLNDRLSIAWELGQLMGEGLYDEGGAHASLGKPISIHWEWGHLGVTRMDHGRYYFKADFLEQLNGILSAMQATGEIREIVEGIMEGACPKGP</sequence>
<reference evidence="2 3" key="1">
    <citation type="submission" date="2019-03" db="EMBL/GenBank/DDBJ databases">
        <authorList>
            <person name="Nijsse B."/>
        </authorList>
    </citation>
    <scope>NUCLEOTIDE SEQUENCE [LARGE SCALE GENOMIC DNA]</scope>
    <source>
        <strain evidence="2">Desulfoluna butyratoxydans MSL71</strain>
    </source>
</reference>
<feature type="chain" id="PRO_5020681324" evidence="1">
    <location>
        <begin position="25"/>
        <end position="276"/>
    </location>
</feature>
<proteinExistence type="predicted"/>
<dbReference type="Gene3D" id="3.40.190.10">
    <property type="entry name" value="Periplasmic binding protein-like II"/>
    <property type="match status" value="2"/>
</dbReference>
<dbReference type="SUPFAM" id="SSF53850">
    <property type="entry name" value="Periplasmic binding protein-like II"/>
    <property type="match status" value="1"/>
</dbReference>
<feature type="signal peptide" evidence="1">
    <location>
        <begin position="1"/>
        <end position="24"/>
    </location>
</feature>
<keyword evidence="1" id="KW-0732">Signal</keyword>
<dbReference type="PANTHER" id="PTHR35936">
    <property type="entry name" value="MEMBRANE-BOUND LYTIC MUREIN TRANSGLYCOSYLASE F"/>
    <property type="match status" value="1"/>
</dbReference>
<evidence type="ECO:0000313" key="2">
    <source>
        <dbReference type="EMBL" id="VFQ46296.1"/>
    </source>
</evidence>